<evidence type="ECO:0000256" key="2">
    <source>
        <dbReference type="ARBA" id="ARBA00022741"/>
    </source>
</evidence>
<dbReference type="GO" id="GO:0016787">
    <property type="term" value="F:hydrolase activity"/>
    <property type="evidence" value="ECO:0007669"/>
    <property type="project" value="UniProtKB-KW"/>
</dbReference>
<keyword evidence="6" id="KW-0175">Coiled coil</keyword>
<keyword evidence="3" id="KW-0378">Hydrolase</keyword>
<dbReference type="EMBL" id="SMFZ01000001">
    <property type="protein sequence ID" value="TCK26393.1"/>
    <property type="molecule type" value="Genomic_DNA"/>
</dbReference>
<proteinExistence type="inferred from homology"/>
<evidence type="ECO:0000259" key="7">
    <source>
        <dbReference type="Pfam" id="PF10881"/>
    </source>
</evidence>
<dbReference type="PANTHER" id="PTHR43788:SF8">
    <property type="entry name" value="DNA-BINDING PROTEIN SMUBP-2"/>
    <property type="match status" value="1"/>
</dbReference>
<dbReference type="PANTHER" id="PTHR43788">
    <property type="entry name" value="DNA2/NAM7 HELICASE FAMILY MEMBER"/>
    <property type="match status" value="1"/>
</dbReference>
<dbReference type="CDD" id="cd18808">
    <property type="entry name" value="SF1_C_Upf1"/>
    <property type="match status" value="1"/>
</dbReference>
<evidence type="ECO:0000313" key="11">
    <source>
        <dbReference type="Proteomes" id="UP000295560"/>
    </source>
</evidence>
<evidence type="ECO:0000256" key="3">
    <source>
        <dbReference type="ARBA" id="ARBA00022801"/>
    </source>
</evidence>
<dbReference type="InterPro" id="IPR047187">
    <property type="entry name" value="SF1_C_Upf1"/>
</dbReference>
<evidence type="ECO:0000256" key="5">
    <source>
        <dbReference type="ARBA" id="ARBA00022840"/>
    </source>
</evidence>
<keyword evidence="11" id="KW-1185">Reference proteome</keyword>
<dbReference type="GO" id="GO:0043139">
    <property type="term" value="F:5'-3' DNA helicase activity"/>
    <property type="evidence" value="ECO:0007669"/>
    <property type="project" value="TreeGrafter"/>
</dbReference>
<dbReference type="InterPro" id="IPR041677">
    <property type="entry name" value="DNA2/NAM7_AAA_11"/>
</dbReference>
<dbReference type="GO" id="GO:0005737">
    <property type="term" value="C:cytoplasm"/>
    <property type="evidence" value="ECO:0007669"/>
    <property type="project" value="TreeGrafter"/>
</dbReference>
<evidence type="ECO:0000259" key="9">
    <source>
        <dbReference type="Pfam" id="PF13087"/>
    </source>
</evidence>
<evidence type="ECO:0000259" key="8">
    <source>
        <dbReference type="Pfam" id="PF13086"/>
    </source>
</evidence>
<dbReference type="InterPro" id="IPR041679">
    <property type="entry name" value="DNA2/NAM7-like_C"/>
</dbReference>
<dbReference type="Proteomes" id="UP000295560">
    <property type="component" value="Unassembled WGS sequence"/>
</dbReference>
<dbReference type="OrthoDB" id="3197455at2"/>
<feature type="coiled-coil region" evidence="6">
    <location>
        <begin position="403"/>
        <end position="430"/>
    </location>
</feature>
<sequence>MIDPRGEAVLITDKSTGLLSDRTRDVDRYDVGSDGTTHIAFRGGRRSYTYRPGNVRILRAPRPLPLDARMRIEVAGVCWSRVTAVLIFSDRDGEWWRVFRGDADHYTFPASLIRVVTSAEQERGAAEVLRYFREVVDGRPEDDPLRDPYRRLDFVHPESVLGTYLRATPVVERDPDTSLIFPFRCNLSQRTAVELGLRRSISVIEGPPGTGKTETILNLVANIVSARLGSVGVISYTNAAVENVGEKLDDLGFGHIVASLGNKEKTESFFAAQARRNAQVESTLRATGSAPPQPDRLIELDRRLRDLQCTERVRAERRGELDAYRLELRHFARHLEQDQVPDLEHLPLLRRSSGRILDYIVETGLEDDGSRPGLLRRIRRFFRYGALGNLDPQDTAVVLRLQRAYYDKRIAELQAEIDSAEETLRTADFDRLADEHQDLSGRALRTALDARYYGRTPETYTAQSYRRAPTFARFLDDYPVVLSTCHSLRRNLAGGYLLDYLVIDEASQVDLLTSVLALSSCRNVIVVGDLCQLPPISDNVRGSHHPPSPVYDCHGHSILSSMIALYGDRLPRTLLREHYRSDPRIIGFCNKAFYGGDLIPYTTRGTANPMTVVRTVEGNHMRQHRGGGRTNRRELDVIREEVIPRQCDGVDAADIGITTPYRRQADAVADALIADVQSDTVHKFQGRQKPVVIMTTVLDETWRGRTGLAFVDDPQKINVAVSRAVDRFILVTNNAMMPTSRHLRDLIGYIAYGNPGEEVVDSAVVSMFDLLYREYNDRLRPLAARLRNEMAYRSEDIIWTALRDILAEKQYAHLDVVNQVLLRNLLPDLERLTDRQVAFVRRRASVDFVVYNRVTNRPQVAVEVDGFAFHENNPAQLARDDLKDEIADVYGLRLLRLKTTGSLEEQRIRQALDATDL</sequence>
<keyword evidence="2" id="KW-0547">Nucleotide-binding</keyword>
<evidence type="ECO:0000256" key="4">
    <source>
        <dbReference type="ARBA" id="ARBA00022806"/>
    </source>
</evidence>
<reference evidence="10 11" key="1">
    <citation type="submission" date="2019-03" db="EMBL/GenBank/DDBJ databases">
        <title>Sequencing the genomes of 1000 actinobacteria strains.</title>
        <authorList>
            <person name="Klenk H.-P."/>
        </authorList>
    </citation>
    <scope>NUCLEOTIDE SEQUENCE [LARGE SCALE GENOMIC DNA]</scope>
    <source>
        <strain evidence="10 11">DSM 44969</strain>
    </source>
</reference>
<dbReference type="SUPFAM" id="SSF52540">
    <property type="entry name" value="P-loop containing nucleoside triphosphate hydrolases"/>
    <property type="match status" value="1"/>
</dbReference>
<dbReference type="GO" id="GO:0005524">
    <property type="term" value="F:ATP binding"/>
    <property type="evidence" value="ECO:0007669"/>
    <property type="project" value="UniProtKB-KW"/>
</dbReference>
<evidence type="ECO:0000313" key="10">
    <source>
        <dbReference type="EMBL" id="TCK26393.1"/>
    </source>
</evidence>
<dbReference type="Pfam" id="PF13087">
    <property type="entry name" value="AAA_12"/>
    <property type="match status" value="1"/>
</dbReference>
<keyword evidence="5" id="KW-0067">ATP-binding</keyword>
<dbReference type="Pfam" id="PF13086">
    <property type="entry name" value="AAA_11"/>
    <property type="match status" value="1"/>
</dbReference>
<comment type="caution">
    <text evidence="10">The sequence shown here is derived from an EMBL/GenBank/DDBJ whole genome shotgun (WGS) entry which is preliminary data.</text>
</comment>
<dbReference type="CDD" id="cd17934">
    <property type="entry name" value="DEXXQc_Upf1-like"/>
    <property type="match status" value="1"/>
</dbReference>
<dbReference type="Gene3D" id="3.40.50.300">
    <property type="entry name" value="P-loop containing nucleotide triphosphate hydrolases"/>
    <property type="match status" value="3"/>
</dbReference>
<dbReference type="RefSeq" id="WP_132423585.1">
    <property type="nucleotide sequence ID" value="NZ_SMFZ01000001.1"/>
</dbReference>
<comment type="similarity">
    <text evidence="1">Belongs to the DNA2/NAM7 helicase family.</text>
</comment>
<evidence type="ECO:0000256" key="6">
    <source>
        <dbReference type="SAM" id="Coils"/>
    </source>
</evidence>
<dbReference type="InterPro" id="IPR024402">
    <property type="entry name" value="DUF2726"/>
</dbReference>
<keyword evidence="4" id="KW-0347">Helicase</keyword>
<feature type="domain" description="DNA2/NAM7 helicase helicase" evidence="8">
    <location>
        <begin position="185"/>
        <end position="536"/>
    </location>
</feature>
<feature type="domain" description="DUF2726" evidence="7">
    <location>
        <begin position="789"/>
        <end position="914"/>
    </location>
</feature>
<gene>
    <name evidence="10" type="ORF">EV378_2227</name>
</gene>
<name>A0A4R1HXY3_PSEEN</name>
<accession>A0A4R1HXY3</accession>
<protein>
    <submittedName>
        <fullName evidence="10">Uncharacterized protein DUF2726</fullName>
    </submittedName>
</protein>
<dbReference type="InterPro" id="IPR027417">
    <property type="entry name" value="P-loop_NTPase"/>
</dbReference>
<dbReference type="AlphaFoldDB" id="A0A4R1HXY3"/>
<organism evidence="10 11">
    <name type="scientific">Pseudonocardia endophytica</name>
    <dbReference type="NCBI Taxonomy" id="401976"/>
    <lineage>
        <taxon>Bacteria</taxon>
        <taxon>Bacillati</taxon>
        <taxon>Actinomycetota</taxon>
        <taxon>Actinomycetes</taxon>
        <taxon>Pseudonocardiales</taxon>
        <taxon>Pseudonocardiaceae</taxon>
        <taxon>Pseudonocardia</taxon>
    </lineage>
</organism>
<evidence type="ECO:0000256" key="1">
    <source>
        <dbReference type="ARBA" id="ARBA00007913"/>
    </source>
</evidence>
<dbReference type="Pfam" id="PF10881">
    <property type="entry name" value="DUF2726"/>
    <property type="match status" value="1"/>
</dbReference>
<feature type="domain" description="DNA2/NAM7 helicase-like C-terminal" evidence="9">
    <location>
        <begin position="558"/>
        <end position="734"/>
    </location>
</feature>
<dbReference type="InterPro" id="IPR050534">
    <property type="entry name" value="Coronavir_polyprotein_1ab"/>
</dbReference>